<accession>A0A371D1M6</accession>
<sequence>MRVGDVRPVPVTSAPQDPANLNDGRTFAYTRSEAYVAISPNADFVPEPPVGLVQVYLCEDFRYGIYDPIQWPQVFSDDFEYVCAIRRRNPVVERLYPRIWDTPVATTRTVKAIDGTSTGRCCNSTPTGKCEPRSTNRPDDSMPRLKQPVRRRTSTAPRPVGPTRCPTGR</sequence>
<proteinExistence type="predicted"/>
<dbReference type="OrthoDB" id="2756194at2759"/>
<gene>
    <name evidence="2" type="ORF">OH76DRAFT_838691</name>
</gene>
<evidence type="ECO:0000256" key="1">
    <source>
        <dbReference type="SAM" id="MobiDB-lite"/>
    </source>
</evidence>
<feature type="compositionally biased region" description="Basic and acidic residues" evidence="1">
    <location>
        <begin position="130"/>
        <end position="143"/>
    </location>
</feature>
<dbReference type="Proteomes" id="UP000256964">
    <property type="component" value="Unassembled WGS sequence"/>
</dbReference>
<feature type="compositionally biased region" description="Polar residues" evidence="1">
    <location>
        <begin position="116"/>
        <end position="127"/>
    </location>
</feature>
<dbReference type="EMBL" id="KZ857427">
    <property type="protein sequence ID" value="RDX46423.1"/>
    <property type="molecule type" value="Genomic_DNA"/>
</dbReference>
<reference evidence="2 3" key="1">
    <citation type="journal article" date="2018" name="Biotechnol. Biofuels">
        <title>Integrative visual omics of the white-rot fungus Polyporus brumalis exposes the biotechnological potential of its oxidative enzymes for delignifying raw plant biomass.</title>
        <authorList>
            <person name="Miyauchi S."/>
            <person name="Rancon A."/>
            <person name="Drula E."/>
            <person name="Hage H."/>
            <person name="Chaduli D."/>
            <person name="Favel A."/>
            <person name="Grisel S."/>
            <person name="Henrissat B."/>
            <person name="Herpoel-Gimbert I."/>
            <person name="Ruiz-Duenas F.J."/>
            <person name="Chevret D."/>
            <person name="Hainaut M."/>
            <person name="Lin J."/>
            <person name="Wang M."/>
            <person name="Pangilinan J."/>
            <person name="Lipzen A."/>
            <person name="Lesage-Meessen L."/>
            <person name="Navarro D."/>
            <person name="Riley R."/>
            <person name="Grigoriev I.V."/>
            <person name="Zhou S."/>
            <person name="Raouche S."/>
            <person name="Rosso M.N."/>
        </authorList>
    </citation>
    <scope>NUCLEOTIDE SEQUENCE [LARGE SCALE GENOMIC DNA]</scope>
    <source>
        <strain evidence="2 3">BRFM 1820</strain>
    </source>
</reference>
<keyword evidence="3" id="KW-1185">Reference proteome</keyword>
<feature type="region of interest" description="Disordered" evidence="1">
    <location>
        <begin position="1"/>
        <end position="23"/>
    </location>
</feature>
<dbReference type="AlphaFoldDB" id="A0A371D1M6"/>
<evidence type="ECO:0000313" key="2">
    <source>
        <dbReference type="EMBL" id="RDX46423.1"/>
    </source>
</evidence>
<feature type="region of interest" description="Disordered" evidence="1">
    <location>
        <begin position="116"/>
        <end position="169"/>
    </location>
</feature>
<name>A0A371D1M6_9APHY</name>
<protein>
    <submittedName>
        <fullName evidence="2">Uncharacterized protein</fullName>
    </submittedName>
</protein>
<evidence type="ECO:0000313" key="3">
    <source>
        <dbReference type="Proteomes" id="UP000256964"/>
    </source>
</evidence>
<organism evidence="2 3">
    <name type="scientific">Lentinus brumalis</name>
    <dbReference type="NCBI Taxonomy" id="2498619"/>
    <lineage>
        <taxon>Eukaryota</taxon>
        <taxon>Fungi</taxon>
        <taxon>Dikarya</taxon>
        <taxon>Basidiomycota</taxon>
        <taxon>Agaricomycotina</taxon>
        <taxon>Agaricomycetes</taxon>
        <taxon>Polyporales</taxon>
        <taxon>Polyporaceae</taxon>
        <taxon>Lentinus</taxon>
    </lineage>
</organism>